<feature type="transmembrane region" description="Helical" evidence="1">
    <location>
        <begin position="188"/>
        <end position="205"/>
    </location>
</feature>
<proteinExistence type="predicted"/>
<name>A0ABY7QRF0_9FIRM</name>
<dbReference type="RefSeq" id="WP_271190903.1">
    <property type="nucleotide sequence ID" value="NZ_CP115667.1"/>
</dbReference>
<feature type="transmembrane region" description="Helical" evidence="1">
    <location>
        <begin position="152"/>
        <end position="181"/>
    </location>
</feature>
<evidence type="ECO:0000313" key="3">
    <source>
        <dbReference type="Proteomes" id="UP001210339"/>
    </source>
</evidence>
<gene>
    <name evidence="2" type="ORF">O6R05_05005</name>
</gene>
<dbReference type="Proteomes" id="UP001210339">
    <property type="component" value="Chromosome"/>
</dbReference>
<feature type="transmembrane region" description="Helical" evidence="1">
    <location>
        <begin position="68"/>
        <end position="87"/>
    </location>
</feature>
<feature type="transmembrane region" description="Helical" evidence="1">
    <location>
        <begin position="211"/>
        <end position="231"/>
    </location>
</feature>
<dbReference type="EMBL" id="CP115667">
    <property type="protein sequence ID" value="WBW49371.1"/>
    <property type="molecule type" value="Genomic_DNA"/>
</dbReference>
<keyword evidence="1" id="KW-0472">Membrane</keyword>
<feature type="transmembrane region" description="Helical" evidence="1">
    <location>
        <begin position="99"/>
        <end position="117"/>
    </location>
</feature>
<accession>A0ABY7QRF0</accession>
<dbReference type="Pfam" id="PF05857">
    <property type="entry name" value="TraX"/>
    <property type="match status" value="1"/>
</dbReference>
<protein>
    <submittedName>
        <fullName evidence="2">TraX family protein</fullName>
    </submittedName>
</protein>
<feature type="transmembrane region" description="Helical" evidence="1">
    <location>
        <begin position="129"/>
        <end position="146"/>
    </location>
</feature>
<evidence type="ECO:0000313" key="2">
    <source>
        <dbReference type="EMBL" id="WBW49371.1"/>
    </source>
</evidence>
<reference evidence="2 3" key="1">
    <citation type="submission" date="2023-01" db="EMBL/GenBank/DDBJ databases">
        <authorList>
            <person name="Lee S.H."/>
            <person name="Jung H.S."/>
            <person name="Yun J.U."/>
        </authorList>
    </citation>
    <scope>NUCLEOTIDE SEQUENCE [LARGE SCALE GENOMIC DNA]</scope>
    <source>
        <strain evidence="2 3">CBA3646</strain>
    </source>
</reference>
<organism evidence="2 3">
    <name type="scientific">Peptoniphilus equinus</name>
    <dbReference type="NCBI Taxonomy" id="3016343"/>
    <lineage>
        <taxon>Bacteria</taxon>
        <taxon>Bacillati</taxon>
        <taxon>Bacillota</taxon>
        <taxon>Tissierellia</taxon>
        <taxon>Tissierellales</taxon>
        <taxon>Peptoniphilaceae</taxon>
        <taxon>Peptoniphilus</taxon>
    </lineage>
</organism>
<dbReference type="InterPro" id="IPR008875">
    <property type="entry name" value="TraX"/>
</dbReference>
<keyword evidence="3" id="KW-1185">Reference proteome</keyword>
<keyword evidence="1" id="KW-1133">Transmembrane helix</keyword>
<keyword evidence="1" id="KW-0812">Transmembrane</keyword>
<evidence type="ECO:0000256" key="1">
    <source>
        <dbReference type="SAM" id="Phobius"/>
    </source>
</evidence>
<sequence length="267" mass="30607">MQATEKKGINGYQLKLLGAALMVFDHIHQMFYWAGNVTWMHMFGRSVMPIFLFTCAEGFYHTGNRKHYALRLLLGFWFMSIVSPLLMRSLPIDEPQIVLMNNVFGTMFISVAAMWGIEKLKNKEFVKGTIVLVLPILPTFIFNALLNANQIGLALLVQFAVPSYMGVEGGFLMVLLAVWFYLSREKRLRQYLGIIALAALSAFSYPDFTWASLFGGNHQWMMIFSIIPLYFYNGKRGKGSKYFFYIFYPAHIYALYIVAFVLLKTGV</sequence>
<feature type="transmembrane region" description="Helical" evidence="1">
    <location>
        <begin position="243"/>
        <end position="263"/>
    </location>
</feature>